<keyword evidence="5" id="KW-0732">Signal</keyword>
<organism evidence="6 7">
    <name type="scientific">Rhynocoris fuscipes</name>
    <dbReference type="NCBI Taxonomy" id="488301"/>
    <lineage>
        <taxon>Eukaryota</taxon>
        <taxon>Metazoa</taxon>
        <taxon>Ecdysozoa</taxon>
        <taxon>Arthropoda</taxon>
        <taxon>Hexapoda</taxon>
        <taxon>Insecta</taxon>
        <taxon>Pterygota</taxon>
        <taxon>Neoptera</taxon>
        <taxon>Paraneoptera</taxon>
        <taxon>Hemiptera</taxon>
        <taxon>Heteroptera</taxon>
        <taxon>Panheteroptera</taxon>
        <taxon>Cimicomorpha</taxon>
        <taxon>Reduviidae</taxon>
        <taxon>Harpactorinae</taxon>
        <taxon>Harpactorini</taxon>
        <taxon>Rhynocoris</taxon>
    </lineage>
</organism>
<proteinExistence type="inferred from homology"/>
<dbReference type="GO" id="GO:0005576">
    <property type="term" value="C:extracellular region"/>
    <property type="evidence" value="ECO:0007669"/>
    <property type="project" value="UniProtKB-SubCell"/>
</dbReference>
<evidence type="ECO:0000313" key="6">
    <source>
        <dbReference type="EMBL" id="KAK9508846.1"/>
    </source>
</evidence>
<evidence type="ECO:0000256" key="4">
    <source>
        <dbReference type="SAM" id="MobiDB-lite"/>
    </source>
</evidence>
<evidence type="ECO:0000256" key="1">
    <source>
        <dbReference type="ARBA" id="ARBA00004613"/>
    </source>
</evidence>
<feature type="chain" id="PRO_5043777284" evidence="5">
    <location>
        <begin position="24"/>
        <end position="211"/>
    </location>
</feature>
<keyword evidence="7" id="KW-1185">Reference proteome</keyword>
<comment type="caution">
    <text evidence="6">The sequence shown here is derived from an EMBL/GenBank/DDBJ whole genome shotgun (WGS) entry which is preliminary data.</text>
</comment>
<dbReference type="PANTHER" id="PTHR21066">
    <property type="entry name" value="ODORANT-BINDING PROTEIN 59A-RELATED"/>
    <property type="match status" value="1"/>
</dbReference>
<reference evidence="6 7" key="1">
    <citation type="submission" date="2022-12" db="EMBL/GenBank/DDBJ databases">
        <title>Chromosome-level genome assembly of true bugs.</title>
        <authorList>
            <person name="Ma L."/>
            <person name="Li H."/>
        </authorList>
    </citation>
    <scope>NUCLEOTIDE SEQUENCE [LARGE SCALE GENOMIC DNA]</scope>
    <source>
        <strain evidence="6">Lab_2022b</strain>
    </source>
</reference>
<feature type="signal peptide" evidence="5">
    <location>
        <begin position="1"/>
        <end position="23"/>
    </location>
</feature>
<dbReference type="InterPro" id="IPR036728">
    <property type="entry name" value="PBP_GOBP_sf"/>
</dbReference>
<name>A0AAW1DDH8_9HEMI</name>
<feature type="region of interest" description="Disordered" evidence="4">
    <location>
        <begin position="188"/>
        <end position="211"/>
    </location>
</feature>
<gene>
    <name evidence="6" type="ORF">O3M35_006307</name>
</gene>
<evidence type="ECO:0000313" key="7">
    <source>
        <dbReference type="Proteomes" id="UP001461498"/>
    </source>
</evidence>
<dbReference type="PANTHER" id="PTHR21066:SF3">
    <property type="entry name" value="IP02236P"/>
    <property type="match status" value="1"/>
</dbReference>
<dbReference type="EMBL" id="JAPXFL010000003">
    <property type="protein sequence ID" value="KAK9508846.1"/>
    <property type="molecule type" value="Genomic_DNA"/>
</dbReference>
<dbReference type="GO" id="GO:0005549">
    <property type="term" value="F:odorant binding"/>
    <property type="evidence" value="ECO:0007669"/>
    <property type="project" value="InterPro"/>
</dbReference>
<dbReference type="Pfam" id="PF01395">
    <property type="entry name" value="PBP_GOBP"/>
    <property type="match status" value="1"/>
</dbReference>
<dbReference type="SUPFAM" id="SSF47565">
    <property type="entry name" value="Insect pheromone/odorant-binding proteins"/>
    <property type="match status" value="1"/>
</dbReference>
<keyword evidence="3" id="KW-0964">Secreted</keyword>
<comment type="subcellular location">
    <subcellularLocation>
        <location evidence="1">Secreted</location>
    </subcellularLocation>
</comment>
<dbReference type="AlphaFoldDB" id="A0AAW1DDH8"/>
<sequence length="211" mass="23364">MVRSSFCLLFAVTVSIALNVTFGQDDDQCRTPPPNWPRRPPQCCDIPFPLESMKRHFGNCVRQIGRPSSAVPTAKAVMDARFCLEECVYKGLGLLESGDSLNKEKLSQELKNGVSGKAGWETAMEQAISTCFGGSSEQLESSESSSCSSTPHKFTHCVMRQLFLTCPADQWNNNAECNLVKERMQVCPNIPPPPPSPPNQRGPPQHFDFRN</sequence>
<evidence type="ECO:0000256" key="5">
    <source>
        <dbReference type="SAM" id="SignalP"/>
    </source>
</evidence>
<feature type="compositionally biased region" description="Pro residues" evidence="4">
    <location>
        <begin position="189"/>
        <end position="201"/>
    </location>
</feature>
<dbReference type="Gene3D" id="1.10.238.270">
    <property type="match status" value="1"/>
</dbReference>
<dbReference type="InterPro" id="IPR006170">
    <property type="entry name" value="PBP/GOBP"/>
</dbReference>
<evidence type="ECO:0000256" key="2">
    <source>
        <dbReference type="ARBA" id="ARBA00008098"/>
    </source>
</evidence>
<evidence type="ECO:0000256" key="3">
    <source>
        <dbReference type="ARBA" id="ARBA00022525"/>
    </source>
</evidence>
<dbReference type="InterPro" id="IPR052295">
    <property type="entry name" value="Odorant-binding_protein"/>
</dbReference>
<accession>A0AAW1DDH8</accession>
<comment type="similarity">
    <text evidence="2">Belongs to the PBP/GOBP family.</text>
</comment>
<dbReference type="Proteomes" id="UP001461498">
    <property type="component" value="Unassembled WGS sequence"/>
</dbReference>
<protein>
    <submittedName>
        <fullName evidence="6">Uncharacterized protein</fullName>
    </submittedName>
</protein>